<accession>A0A2H1FDS1</accession>
<dbReference type="RefSeq" id="WP_157926972.1">
    <property type="nucleotide sequence ID" value="NZ_LT841358.1"/>
</dbReference>
<gene>
    <name evidence="2" type="ORF">NCS_10720</name>
</gene>
<keyword evidence="1" id="KW-0472">Membrane</keyword>
<evidence type="ECO:0008006" key="4">
    <source>
        <dbReference type="Google" id="ProtNLM"/>
    </source>
</evidence>
<dbReference type="OrthoDB" id="9841at2157"/>
<keyword evidence="3" id="KW-1185">Reference proteome</keyword>
<dbReference type="EMBL" id="LT841358">
    <property type="protein sequence ID" value="SMH70913.1"/>
    <property type="molecule type" value="Genomic_DNA"/>
</dbReference>
<keyword evidence="1" id="KW-1133">Transmembrane helix</keyword>
<protein>
    <recommendedName>
        <fullName evidence="4">DUF4430 domain-containing protein</fullName>
    </recommendedName>
</protein>
<evidence type="ECO:0000313" key="2">
    <source>
        <dbReference type="EMBL" id="SMH70913.1"/>
    </source>
</evidence>
<evidence type="ECO:0000313" key="3">
    <source>
        <dbReference type="Proteomes" id="UP000230607"/>
    </source>
</evidence>
<name>A0A2H1FDS1_9ARCH</name>
<dbReference type="Proteomes" id="UP000230607">
    <property type="component" value="Chromosome 1"/>
</dbReference>
<evidence type="ECO:0000256" key="1">
    <source>
        <dbReference type="SAM" id="Phobius"/>
    </source>
</evidence>
<organism evidence="2 3">
    <name type="scientific">Candidatus Nitrosotalea okcheonensis</name>
    <dbReference type="NCBI Taxonomy" id="1903276"/>
    <lineage>
        <taxon>Archaea</taxon>
        <taxon>Nitrososphaerota</taxon>
        <taxon>Nitrososphaeria</taxon>
        <taxon>Nitrosotaleales</taxon>
        <taxon>Nitrosotaleaceae</taxon>
        <taxon>Nitrosotalea</taxon>
    </lineage>
</organism>
<keyword evidence="1" id="KW-0812">Transmembrane</keyword>
<proteinExistence type="predicted"/>
<sequence length="174" mass="18973">MKHDGQEPKSNFGNSKKKIKAFVAIGILAALAIGVSLIMLTSSSPASKTPSGSVPIDSMGMMHLHTHLTLVIDGKDTTVPAQIGIDSTLWNDHSLDSYGMTGMAPLHTHDTSGMIHVESYKVKDYYLGQLLAIWGLNLSDYKQVTLTVNGQPFPDYQNYVFKDGDKITLSFNTK</sequence>
<feature type="transmembrane region" description="Helical" evidence="1">
    <location>
        <begin position="21"/>
        <end position="40"/>
    </location>
</feature>
<reference evidence="3" key="1">
    <citation type="submission" date="2017-03" db="EMBL/GenBank/DDBJ databases">
        <authorList>
            <person name="Herbold C."/>
        </authorList>
    </citation>
    <scope>NUCLEOTIDE SEQUENCE [LARGE SCALE GENOMIC DNA]</scope>
</reference>
<dbReference type="AlphaFoldDB" id="A0A2H1FDS1"/>